<feature type="compositionally biased region" description="Polar residues" evidence="5">
    <location>
        <begin position="62"/>
        <end position="80"/>
    </location>
</feature>
<dbReference type="PANTHER" id="PTHR47425">
    <property type="entry name" value="FARB-RELATED"/>
    <property type="match status" value="1"/>
</dbReference>
<dbReference type="STRING" id="1316194.A0A1Q5SRP6"/>
<evidence type="ECO:0000256" key="1">
    <source>
        <dbReference type="ARBA" id="ARBA00023015"/>
    </source>
</evidence>
<keyword evidence="1" id="KW-0805">Transcription regulation</keyword>
<evidence type="ECO:0000259" key="6">
    <source>
        <dbReference type="PROSITE" id="PS50048"/>
    </source>
</evidence>
<dbReference type="GO" id="GO:0008270">
    <property type="term" value="F:zinc ion binding"/>
    <property type="evidence" value="ECO:0007669"/>
    <property type="project" value="InterPro"/>
</dbReference>
<dbReference type="EMBL" id="MNBE01000757">
    <property type="protein sequence ID" value="OKO90660.1"/>
    <property type="molecule type" value="Genomic_DNA"/>
</dbReference>
<dbReference type="InterPro" id="IPR001138">
    <property type="entry name" value="Zn2Cys6_DnaBD"/>
</dbReference>
<dbReference type="SUPFAM" id="SSF57701">
    <property type="entry name" value="Zn2/Cys6 DNA-binding domain"/>
    <property type="match status" value="1"/>
</dbReference>
<keyword evidence="8" id="KW-1185">Reference proteome</keyword>
<gene>
    <name evidence="7" type="ORF">PENSUB_13377</name>
</gene>
<feature type="region of interest" description="Disordered" evidence="5">
    <location>
        <begin position="62"/>
        <end position="135"/>
    </location>
</feature>
<dbReference type="Gene3D" id="4.10.240.10">
    <property type="entry name" value="Zn(2)-C6 fungal-type DNA-binding domain"/>
    <property type="match status" value="1"/>
</dbReference>
<dbReference type="InterPro" id="IPR052761">
    <property type="entry name" value="Fungal_Detox/Toxin_TFs"/>
</dbReference>
<dbReference type="Pfam" id="PF00172">
    <property type="entry name" value="Zn_clus"/>
    <property type="match status" value="1"/>
</dbReference>
<evidence type="ECO:0000313" key="7">
    <source>
        <dbReference type="EMBL" id="OKO90660.1"/>
    </source>
</evidence>
<dbReference type="AlphaFoldDB" id="A0A1Q5SRP6"/>
<accession>A0A1Q5SRP6</accession>
<sequence>MSPTNQTPRTRRHRSAVACQGCRQRKVRCSITVTGVPCIGCVQDGSQCVVNAKNGKVTRQINQPVASQTSQRISGAQESNIIPEISSPHHTSAAASRMGSELPRSRSVGAEEASLPDNPEDEERNGLEIASAALGRPEKMGEIHFYAGKKEKNGRMEQVH</sequence>
<keyword evidence="2" id="KW-0238">DNA-binding</keyword>
<proteinExistence type="predicted"/>
<evidence type="ECO:0000256" key="5">
    <source>
        <dbReference type="SAM" id="MobiDB-lite"/>
    </source>
</evidence>
<dbReference type="Proteomes" id="UP000186955">
    <property type="component" value="Unassembled WGS sequence"/>
</dbReference>
<dbReference type="InterPro" id="IPR036864">
    <property type="entry name" value="Zn2-C6_fun-type_DNA-bd_sf"/>
</dbReference>
<organism evidence="7 8">
    <name type="scientific">Penicillium subrubescens</name>
    <dbReference type="NCBI Taxonomy" id="1316194"/>
    <lineage>
        <taxon>Eukaryota</taxon>
        <taxon>Fungi</taxon>
        <taxon>Dikarya</taxon>
        <taxon>Ascomycota</taxon>
        <taxon>Pezizomycotina</taxon>
        <taxon>Eurotiomycetes</taxon>
        <taxon>Eurotiomycetidae</taxon>
        <taxon>Eurotiales</taxon>
        <taxon>Aspergillaceae</taxon>
        <taxon>Penicillium</taxon>
    </lineage>
</organism>
<comment type="caution">
    <text evidence="7">The sequence shown here is derived from an EMBL/GenBank/DDBJ whole genome shotgun (WGS) entry which is preliminary data.</text>
</comment>
<feature type="domain" description="Zn(2)-C6 fungal-type" evidence="6">
    <location>
        <begin position="18"/>
        <end position="50"/>
    </location>
</feature>
<dbReference type="PROSITE" id="PS50048">
    <property type="entry name" value="ZN2_CY6_FUNGAL_2"/>
    <property type="match status" value="1"/>
</dbReference>
<evidence type="ECO:0000256" key="4">
    <source>
        <dbReference type="ARBA" id="ARBA00023242"/>
    </source>
</evidence>
<dbReference type="GO" id="GO:0003677">
    <property type="term" value="F:DNA binding"/>
    <property type="evidence" value="ECO:0007669"/>
    <property type="project" value="UniProtKB-KW"/>
</dbReference>
<dbReference type="CDD" id="cd00067">
    <property type="entry name" value="GAL4"/>
    <property type="match status" value="1"/>
</dbReference>
<evidence type="ECO:0000256" key="2">
    <source>
        <dbReference type="ARBA" id="ARBA00023125"/>
    </source>
</evidence>
<evidence type="ECO:0000256" key="3">
    <source>
        <dbReference type="ARBA" id="ARBA00023163"/>
    </source>
</evidence>
<protein>
    <recommendedName>
        <fullName evidence="6">Zn(2)-C6 fungal-type domain-containing protein</fullName>
    </recommendedName>
</protein>
<keyword evidence="3" id="KW-0804">Transcription</keyword>
<evidence type="ECO:0000313" key="8">
    <source>
        <dbReference type="Proteomes" id="UP000186955"/>
    </source>
</evidence>
<dbReference type="PANTHER" id="PTHR47425:SF3">
    <property type="entry name" value="ZN(II)2CYS6 TRANSCRIPTION FACTOR (EUROFUNG)"/>
    <property type="match status" value="1"/>
</dbReference>
<name>A0A1Q5SRP6_9EURO</name>
<dbReference type="GO" id="GO:0000981">
    <property type="term" value="F:DNA-binding transcription factor activity, RNA polymerase II-specific"/>
    <property type="evidence" value="ECO:0007669"/>
    <property type="project" value="InterPro"/>
</dbReference>
<keyword evidence="4" id="KW-0539">Nucleus</keyword>
<dbReference type="PROSITE" id="PS00463">
    <property type="entry name" value="ZN2_CY6_FUNGAL_1"/>
    <property type="match status" value="1"/>
</dbReference>
<reference evidence="7 8" key="1">
    <citation type="submission" date="2016-10" db="EMBL/GenBank/DDBJ databases">
        <title>Genome sequence of the ascomycete fungus Penicillium subrubescens.</title>
        <authorList>
            <person name="De Vries R.P."/>
            <person name="Peng M."/>
            <person name="Dilokpimol A."/>
            <person name="Hilden K."/>
            <person name="Makela M.R."/>
            <person name="Grigoriev I."/>
            <person name="Riley R."/>
            <person name="Granchi Z."/>
        </authorList>
    </citation>
    <scope>NUCLEOTIDE SEQUENCE [LARGE SCALE GENOMIC DNA]</scope>
    <source>
        <strain evidence="7 8">CBS 132785</strain>
    </source>
</reference>